<dbReference type="Proteomes" id="UP001165583">
    <property type="component" value="Unassembled WGS sequence"/>
</dbReference>
<accession>A0ABT2I6J2</accession>
<dbReference type="EMBL" id="JANZXA010000008">
    <property type="protein sequence ID" value="MCT2400430.1"/>
    <property type="molecule type" value="Genomic_DNA"/>
</dbReference>
<keyword evidence="2" id="KW-1185">Reference proteome</keyword>
<protein>
    <recommendedName>
        <fullName evidence="3">KTSC domain-containing protein</fullName>
    </recommendedName>
</protein>
<evidence type="ECO:0000313" key="2">
    <source>
        <dbReference type="Proteomes" id="UP001165583"/>
    </source>
</evidence>
<proteinExistence type="predicted"/>
<gene>
    <name evidence="1" type="ORF">NZK81_12790</name>
</gene>
<evidence type="ECO:0000313" key="1">
    <source>
        <dbReference type="EMBL" id="MCT2400430.1"/>
    </source>
</evidence>
<comment type="caution">
    <text evidence="1">The sequence shown here is derived from an EMBL/GenBank/DDBJ whole genome shotgun (WGS) entry which is preliminary data.</text>
</comment>
<organism evidence="1 2">
    <name type="scientific">Novosphingobium mangrovi</name>
    <name type="common">ex Huang et al. 2023</name>
    <dbReference type="NCBI Taxonomy" id="2976432"/>
    <lineage>
        <taxon>Bacteria</taxon>
        <taxon>Pseudomonadati</taxon>
        <taxon>Pseudomonadota</taxon>
        <taxon>Alphaproteobacteria</taxon>
        <taxon>Sphingomonadales</taxon>
        <taxon>Sphingomonadaceae</taxon>
        <taxon>Novosphingobium</taxon>
    </lineage>
</organism>
<sequence>MSESTPNLVTSGLSRTVSRDGVTVEVNIFRLESETEWTLEVVNQARTSIVWDDPFENDDLALAAFQAAVDEEGMTSFLDSATVIPFPSR</sequence>
<reference evidence="1" key="1">
    <citation type="submission" date="2022-09" db="EMBL/GenBank/DDBJ databases">
        <title>Novosphingobium sp. Nov., a polycyclic aromatic hydrocarbon-degrading bacterium isolated form mangrove sediments in HongKong.</title>
        <authorList>
            <person name="Hu Z."/>
        </authorList>
    </citation>
    <scope>NUCLEOTIDE SEQUENCE</scope>
    <source>
        <strain evidence="1">HK4-1</strain>
    </source>
</reference>
<name>A0ABT2I6J2_9SPHN</name>
<evidence type="ECO:0008006" key="3">
    <source>
        <dbReference type="Google" id="ProtNLM"/>
    </source>
</evidence>
<dbReference type="RefSeq" id="WP_260046477.1">
    <property type="nucleotide sequence ID" value="NZ_JANZXA010000008.1"/>
</dbReference>